<comment type="cofactor">
    <cofactor evidence="1 6">
        <name>pyridoxal 5'-phosphate</name>
        <dbReference type="ChEBI" id="CHEBI:597326"/>
    </cofactor>
</comment>
<dbReference type="Gene3D" id="3.40.640.10">
    <property type="entry name" value="Type I PLP-dependent aspartate aminotransferase-like (Major domain)"/>
    <property type="match status" value="1"/>
</dbReference>
<accession>A0AAV4AWU7</accession>
<dbReference type="InterPro" id="IPR015424">
    <property type="entry name" value="PyrdxlP-dep_Trfase"/>
</dbReference>
<evidence type="ECO:0000313" key="8">
    <source>
        <dbReference type="Proteomes" id="UP000735302"/>
    </source>
</evidence>
<evidence type="ECO:0000256" key="3">
    <source>
        <dbReference type="ARBA" id="ARBA00022793"/>
    </source>
</evidence>
<dbReference type="SUPFAM" id="SSF53383">
    <property type="entry name" value="PLP-dependent transferases"/>
    <property type="match status" value="1"/>
</dbReference>
<keyword evidence="8" id="KW-1185">Reference proteome</keyword>
<sequence length="454" mass="50869">MTVEFGVSTRYLHMLSERSLRFPSTTKGRVSHSYSDSNSNHKNILSHHHPNTLTDFTGFHGKDMSSHFLSCLTELLTTYVQSEGDRSTKVLDFHHPHQLAEMMSHCLEIHPEARDMEQLLSDCRETLKYCVKTGHPHFFNQLSTGVDIVGVAGAWLAASANTNMFTYEAAPVFTLMEEVVLTRMRKLIGWEDGEAMFAPGGAISNLYGVLLARHRHSPDVKTKGINGARLVIMTSEQSHFSITRAAMILGIGTTNVIYIKCHSNGKMDVKDLKDQISKARRAGIDVLMVNATCGTTVLGAYDPLDDMADICQEFGIWLHCDCAWGGGALLSRDYKHLVKGIHSYLRDRVKVRAGFHLIVEEIEAPNVCFWYLPTAWRTRPLSQIKDEHLHKIAPAVKARMMEAGTLMVQYQPLGNMPNLFRVAVSNPALTRSDLDFLLDELDNMGNEIPVPSDW</sequence>
<dbReference type="AlphaFoldDB" id="A0AAV4AWU7"/>
<comment type="caution">
    <text evidence="7">The sequence shown here is derived from an EMBL/GenBank/DDBJ whole genome shotgun (WGS) entry which is preliminary data.</text>
</comment>
<evidence type="ECO:0000256" key="6">
    <source>
        <dbReference type="RuleBase" id="RU000382"/>
    </source>
</evidence>
<name>A0AAV4AWU7_9GAST</name>
<dbReference type="EMBL" id="BLXT01004298">
    <property type="protein sequence ID" value="GFO11402.1"/>
    <property type="molecule type" value="Genomic_DNA"/>
</dbReference>
<proteinExistence type="inferred from homology"/>
<dbReference type="Gene3D" id="3.90.1150.10">
    <property type="entry name" value="Aspartate Aminotransferase, domain 1"/>
    <property type="match status" value="1"/>
</dbReference>
<dbReference type="PANTHER" id="PTHR45677">
    <property type="entry name" value="GLUTAMATE DECARBOXYLASE-RELATED"/>
    <property type="match status" value="1"/>
</dbReference>
<dbReference type="GO" id="GO:0004351">
    <property type="term" value="F:glutamate decarboxylase activity"/>
    <property type="evidence" value="ECO:0007669"/>
    <property type="project" value="TreeGrafter"/>
</dbReference>
<dbReference type="GO" id="GO:0030170">
    <property type="term" value="F:pyridoxal phosphate binding"/>
    <property type="evidence" value="ECO:0007669"/>
    <property type="project" value="InterPro"/>
</dbReference>
<evidence type="ECO:0000256" key="2">
    <source>
        <dbReference type="ARBA" id="ARBA00009533"/>
    </source>
</evidence>
<dbReference type="InterPro" id="IPR002129">
    <property type="entry name" value="PyrdxlP-dep_de-COase"/>
</dbReference>
<gene>
    <name evidence="7" type="ORF">PoB_003790700</name>
</gene>
<keyword evidence="3" id="KW-0210">Decarboxylase</keyword>
<reference evidence="7 8" key="1">
    <citation type="journal article" date="2021" name="Elife">
        <title>Chloroplast acquisition without the gene transfer in kleptoplastic sea slugs, Plakobranchus ocellatus.</title>
        <authorList>
            <person name="Maeda T."/>
            <person name="Takahashi S."/>
            <person name="Yoshida T."/>
            <person name="Shimamura S."/>
            <person name="Takaki Y."/>
            <person name="Nagai Y."/>
            <person name="Toyoda A."/>
            <person name="Suzuki Y."/>
            <person name="Arimoto A."/>
            <person name="Ishii H."/>
            <person name="Satoh N."/>
            <person name="Nishiyama T."/>
            <person name="Hasebe M."/>
            <person name="Maruyama T."/>
            <person name="Minagawa J."/>
            <person name="Obokata J."/>
            <person name="Shigenobu S."/>
        </authorList>
    </citation>
    <scope>NUCLEOTIDE SEQUENCE [LARGE SCALE GENOMIC DNA]</scope>
</reference>
<dbReference type="Proteomes" id="UP000735302">
    <property type="component" value="Unassembled WGS sequence"/>
</dbReference>
<organism evidence="7 8">
    <name type="scientific">Plakobranchus ocellatus</name>
    <dbReference type="NCBI Taxonomy" id="259542"/>
    <lineage>
        <taxon>Eukaryota</taxon>
        <taxon>Metazoa</taxon>
        <taxon>Spiralia</taxon>
        <taxon>Lophotrochozoa</taxon>
        <taxon>Mollusca</taxon>
        <taxon>Gastropoda</taxon>
        <taxon>Heterobranchia</taxon>
        <taxon>Euthyneura</taxon>
        <taxon>Panpulmonata</taxon>
        <taxon>Sacoglossa</taxon>
        <taxon>Placobranchoidea</taxon>
        <taxon>Plakobranchidae</taxon>
        <taxon>Plakobranchus</taxon>
    </lineage>
</organism>
<dbReference type="GO" id="GO:0009449">
    <property type="term" value="P:gamma-aminobutyric acid biosynthetic process"/>
    <property type="evidence" value="ECO:0007669"/>
    <property type="project" value="TreeGrafter"/>
</dbReference>
<comment type="similarity">
    <text evidence="2 6">Belongs to the group II decarboxylase family.</text>
</comment>
<dbReference type="Pfam" id="PF00282">
    <property type="entry name" value="Pyridoxal_deC"/>
    <property type="match status" value="1"/>
</dbReference>
<dbReference type="GO" id="GO:0005737">
    <property type="term" value="C:cytoplasm"/>
    <property type="evidence" value="ECO:0007669"/>
    <property type="project" value="TreeGrafter"/>
</dbReference>
<dbReference type="InterPro" id="IPR015421">
    <property type="entry name" value="PyrdxlP-dep_Trfase_major"/>
</dbReference>
<dbReference type="PANTHER" id="PTHR45677:SF10">
    <property type="entry name" value="GLUTAMATE DECARBOXYLASE"/>
    <property type="match status" value="1"/>
</dbReference>
<evidence type="ECO:0000256" key="5">
    <source>
        <dbReference type="ARBA" id="ARBA00023239"/>
    </source>
</evidence>
<dbReference type="InterPro" id="IPR015422">
    <property type="entry name" value="PyrdxlP-dep_Trfase_small"/>
</dbReference>
<keyword evidence="5 6" id="KW-0456">Lyase</keyword>
<dbReference type="Gene3D" id="3.90.1150.170">
    <property type="match status" value="1"/>
</dbReference>
<protein>
    <submittedName>
        <fullName evidence="7">Glutamate decarboxylase 1</fullName>
    </submittedName>
</protein>
<evidence type="ECO:0000313" key="7">
    <source>
        <dbReference type="EMBL" id="GFO11402.1"/>
    </source>
</evidence>
<evidence type="ECO:0000256" key="4">
    <source>
        <dbReference type="ARBA" id="ARBA00022898"/>
    </source>
</evidence>
<keyword evidence="4 6" id="KW-0663">Pyridoxal phosphate</keyword>
<evidence type="ECO:0000256" key="1">
    <source>
        <dbReference type="ARBA" id="ARBA00001933"/>
    </source>
</evidence>